<dbReference type="GO" id="GO:0005975">
    <property type="term" value="P:carbohydrate metabolic process"/>
    <property type="evidence" value="ECO:0007669"/>
    <property type="project" value="InterPro"/>
</dbReference>
<dbReference type="Gene3D" id="2.10.10.90">
    <property type="match status" value="1"/>
</dbReference>
<dbReference type="SUPFAM" id="SSF51055">
    <property type="entry name" value="Carbohydrate binding domain"/>
    <property type="match status" value="2"/>
</dbReference>
<gene>
    <name evidence="5" type="ORF">JF543_04495</name>
</gene>
<dbReference type="Gene3D" id="1.50.10.100">
    <property type="entry name" value="Chondroitin AC/alginate lyase"/>
    <property type="match status" value="1"/>
</dbReference>
<feature type="compositionally biased region" description="Basic and acidic residues" evidence="2">
    <location>
        <begin position="1010"/>
        <end position="1019"/>
    </location>
</feature>
<dbReference type="PANTHER" id="PTHR38045:SF1">
    <property type="entry name" value="HEPARINASE II_III-LIKE PROTEIN"/>
    <property type="match status" value="1"/>
</dbReference>
<feature type="chain" id="PRO_5038799426" description="Chitin-binding type-3 domain-containing protein" evidence="3">
    <location>
        <begin position="26"/>
        <end position="1026"/>
    </location>
</feature>
<reference evidence="5" key="1">
    <citation type="submission" date="2020-12" db="EMBL/GenBank/DDBJ databases">
        <title>PHA producing bacteria isolated from mangrove.</title>
        <authorList>
            <person name="Zheng W."/>
            <person name="Yu S."/>
            <person name="Huang Y."/>
        </authorList>
    </citation>
    <scope>NUCLEOTIDE SEQUENCE</scope>
    <source>
        <strain evidence="5">GN8-5</strain>
    </source>
</reference>
<dbReference type="RefSeq" id="WP_206822841.1">
    <property type="nucleotide sequence ID" value="NZ_JAEMWU010000001.1"/>
</dbReference>
<dbReference type="PANTHER" id="PTHR38045">
    <property type="entry name" value="CHROMOSOME 1, WHOLE GENOME SHOTGUN SEQUENCE"/>
    <property type="match status" value="1"/>
</dbReference>
<evidence type="ECO:0000259" key="4">
    <source>
        <dbReference type="SMART" id="SM00495"/>
    </source>
</evidence>
<sequence length="1026" mass="109846">MRKHRTRWASAAIVAALLVSPISAAAVEVGEDAVANGSFEQFTGANPDSWGRWNAAGTGEVTRVPGIAGQNAVQITTNTTSSRLALVQDVPVTAGLYRLDFQVKRTGMSGNGTAGIRINVAGATSAPFIGGNTDTDGWTPASAWVRVPAGSTSARVHLFNDMVRGTMTVDDVRFSRADADDFVLASITASGDIGLDWDVTDARGADHYEIMRETVGSEAEAQLVRRVPAVLTEATDQDWNPGESYVYTVIARDSGGAEVFRTTEATITAPDESNILTSSLAAIEAEADVHLSWAAARDVKGALSLVASDESLAGGDLSDATTVATGVEAVGSARAQTPARYFALVADGEVIATAARGAQSHPRIMFTDEVRDKIARITAVPGTPQEQLEVITARVDGGVGTSGTSAHRYAREAAFLYQVTGQQRYADLTFEAFEIAADETPFGASQPLDTANPASQLALAYDWAYNGWSNTQRTFAQEYFERAAVLLELADHPNMVWDDKASNWVGVTRGAELAQHLAVRGDGDYGMRDARIARLLDQLSRHAEQGYSESGWYQEGLDYLDYDNMIATTGVLGSFDAGIDAIKEAWYEPQTASLLLHAASLRQGTGSSLQWGVGTGGQPAWPLYFDRAAEDGELDRVAAMFERTQGHLAENGWYSPGFGLYTFAYWPEESPPSLRSDEVLPALYDAESGVAMFRNRIQDADDVLIGLHNRNHDHLGWSGLDTFGLSIIGGDTLWAGQPGKSAADAAKYSRVFVDNEIAQEVGHGRTEASRSYNAQGGGYVLFDGAGNLGVATATREAAVDMTPRATADTIMVLSDSFSDDEARRWTWQLAPQAGVTAEIADSVDGARQIVLRNGDAWMQLTLLDADGAEITYADGVLRIQRAGKTADFDIVAAFGTGADLPRVEVIGTVIAIDGFVADASDLADFEPVSAANVWDASASYRAGDRVSFEGSLFEAIRPTSADEPGEKPRGPWQQIRAIGDTSIWTPTGEFQRGDVVLHEGQTYTAMRKNRGSEPGRSNDRAWTLTD</sequence>
<dbReference type="EMBL" id="JAEMWU010000001">
    <property type="protein sequence ID" value="MBN8205214.1"/>
    <property type="molecule type" value="Genomic_DNA"/>
</dbReference>
<dbReference type="InterPro" id="IPR013783">
    <property type="entry name" value="Ig-like_fold"/>
</dbReference>
<dbReference type="InterPro" id="IPR008929">
    <property type="entry name" value="Chondroitin_lyas"/>
</dbReference>
<feature type="signal peptide" evidence="3">
    <location>
        <begin position="1"/>
        <end position="25"/>
    </location>
</feature>
<accession>A0A939DUG3</accession>
<dbReference type="AlphaFoldDB" id="A0A939DUG3"/>
<dbReference type="InterPro" id="IPR036116">
    <property type="entry name" value="FN3_sf"/>
</dbReference>
<dbReference type="InterPro" id="IPR036573">
    <property type="entry name" value="CBM_sf_5/12"/>
</dbReference>
<dbReference type="Proteomes" id="UP000664385">
    <property type="component" value="Unassembled WGS sequence"/>
</dbReference>
<dbReference type="CDD" id="cd12215">
    <property type="entry name" value="ChiC_BD"/>
    <property type="match status" value="1"/>
</dbReference>
<dbReference type="SUPFAM" id="SSF49265">
    <property type="entry name" value="Fibronectin type III"/>
    <property type="match status" value="1"/>
</dbReference>
<evidence type="ECO:0000256" key="3">
    <source>
        <dbReference type="SAM" id="SignalP"/>
    </source>
</evidence>
<comment type="caution">
    <text evidence="5">The sequence shown here is derived from an EMBL/GenBank/DDBJ whole genome shotgun (WGS) entry which is preliminary data.</text>
</comment>
<evidence type="ECO:0000313" key="6">
    <source>
        <dbReference type="Proteomes" id="UP000664385"/>
    </source>
</evidence>
<dbReference type="GO" id="GO:0004553">
    <property type="term" value="F:hydrolase activity, hydrolyzing O-glycosyl compounds"/>
    <property type="evidence" value="ECO:0007669"/>
    <property type="project" value="InterPro"/>
</dbReference>
<dbReference type="SUPFAM" id="SSF48230">
    <property type="entry name" value="Chondroitin AC/alginate lyase"/>
    <property type="match status" value="1"/>
</dbReference>
<keyword evidence="1" id="KW-0378">Hydrolase</keyword>
<proteinExistence type="predicted"/>
<name>A0A939DUG3_9MICO</name>
<organism evidence="5 6">
    <name type="scientific">Microbacterium esteraromaticum</name>
    <dbReference type="NCBI Taxonomy" id="57043"/>
    <lineage>
        <taxon>Bacteria</taxon>
        <taxon>Bacillati</taxon>
        <taxon>Actinomycetota</taxon>
        <taxon>Actinomycetes</taxon>
        <taxon>Micrococcales</taxon>
        <taxon>Microbacteriaceae</taxon>
        <taxon>Microbacterium</taxon>
    </lineage>
</organism>
<feature type="region of interest" description="Disordered" evidence="2">
    <location>
        <begin position="1007"/>
        <end position="1026"/>
    </location>
</feature>
<dbReference type="GO" id="GO:0030246">
    <property type="term" value="F:carbohydrate binding"/>
    <property type="evidence" value="ECO:0007669"/>
    <property type="project" value="InterPro"/>
</dbReference>
<feature type="domain" description="Chitin-binding type-3" evidence="4">
    <location>
        <begin position="931"/>
        <end position="975"/>
    </location>
</feature>
<evidence type="ECO:0000256" key="1">
    <source>
        <dbReference type="ARBA" id="ARBA00022801"/>
    </source>
</evidence>
<dbReference type="SMART" id="SM00495">
    <property type="entry name" value="ChtBD3"/>
    <property type="match status" value="1"/>
</dbReference>
<protein>
    <recommendedName>
        <fullName evidence="4">Chitin-binding type-3 domain-containing protein</fullName>
    </recommendedName>
</protein>
<keyword evidence="3" id="KW-0732">Signal</keyword>
<dbReference type="InterPro" id="IPR003610">
    <property type="entry name" value="CBM5/12"/>
</dbReference>
<dbReference type="GO" id="GO:0005576">
    <property type="term" value="C:extracellular region"/>
    <property type="evidence" value="ECO:0007669"/>
    <property type="project" value="InterPro"/>
</dbReference>
<dbReference type="Gene3D" id="2.60.40.10">
    <property type="entry name" value="Immunoglobulins"/>
    <property type="match status" value="1"/>
</dbReference>
<evidence type="ECO:0000313" key="5">
    <source>
        <dbReference type="EMBL" id="MBN8205214.1"/>
    </source>
</evidence>
<evidence type="ECO:0000256" key="2">
    <source>
        <dbReference type="SAM" id="MobiDB-lite"/>
    </source>
</evidence>
<dbReference type="Gene3D" id="2.60.120.260">
    <property type="entry name" value="Galactose-binding domain-like"/>
    <property type="match status" value="1"/>
</dbReference>